<dbReference type="CDD" id="cd00077">
    <property type="entry name" value="HDc"/>
    <property type="match status" value="1"/>
</dbReference>
<accession>A0ABT5VG40</accession>
<dbReference type="InterPro" id="IPR050135">
    <property type="entry name" value="dGTPase-like"/>
</dbReference>
<dbReference type="EMBL" id="JAOTPO010000009">
    <property type="protein sequence ID" value="MDE5414412.1"/>
    <property type="molecule type" value="Genomic_DNA"/>
</dbReference>
<dbReference type="RefSeq" id="WP_275119027.1">
    <property type="nucleotide sequence ID" value="NZ_JAOTPO010000009.1"/>
</dbReference>
<evidence type="ECO:0000313" key="3">
    <source>
        <dbReference type="Proteomes" id="UP001148125"/>
    </source>
</evidence>
<dbReference type="Proteomes" id="UP001148125">
    <property type="component" value="Unassembled WGS sequence"/>
</dbReference>
<dbReference type="InterPro" id="IPR006674">
    <property type="entry name" value="HD_domain"/>
</dbReference>
<evidence type="ECO:0000259" key="1">
    <source>
        <dbReference type="PROSITE" id="PS51831"/>
    </source>
</evidence>
<evidence type="ECO:0000313" key="2">
    <source>
        <dbReference type="EMBL" id="MDE5414412.1"/>
    </source>
</evidence>
<reference evidence="2" key="1">
    <citation type="submission" date="2024-05" db="EMBL/GenBank/DDBJ databases">
        <title>Alkalihalobacillus sp. strain MEB203 novel alkaliphilic bacterium from Lonar Lake, India.</title>
        <authorList>
            <person name="Joshi A."/>
            <person name="Thite S."/>
            <person name="Mengade P."/>
        </authorList>
    </citation>
    <scope>NUCLEOTIDE SEQUENCE</scope>
    <source>
        <strain evidence="2">MEB 203</strain>
    </source>
</reference>
<dbReference type="PANTHER" id="PTHR11373:SF41">
    <property type="entry name" value="METAL-DEPENDENT PHOSPHOHYDROLASE"/>
    <property type="match status" value="1"/>
</dbReference>
<dbReference type="PROSITE" id="PS51831">
    <property type="entry name" value="HD"/>
    <property type="match status" value="1"/>
</dbReference>
<organism evidence="2 3">
    <name type="scientific">Alkalihalobacterium chitinilyticum</name>
    <dbReference type="NCBI Taxonomy" id="2980103"/>
    <lineage>
        <taxon>Bacteria</taxon>
        <taxon>Bacillati</taxon>
        <taxon>Bacillota</taxon>
        <taxon>Bacilli</taxon>
        <taxon>Bacillales</taxon>
        <taxon>Bacillaceae</taxon>
        <taxon>Alkalihalobacterium</taxon>
    </lineage>
</organism>
<sequence>MIIQDSVYGSYEIEKVLEELILSSPVQRLKEIHQGGASYLVNPKWNGTRYDHSVGVMLLIRKLGGSLEEQIAGLLHDVSHTAFSHVIDFVLEQLEDSYHEKILHQVVETSEVPQILKKHGYSYEDLLSDDEKWTLLEQPAPELCADRVDYTLRDMFEYGKITRNEIEHFLDQLTVVDGKMFIRDLETAEWFVETYYKEVIDFFLDPLNVYGYDLLTKAIKIGFEKNIITIDDMLGVDEEIMSIMSKSRDQDLQFLIGQLHDQVNVCEDKEDYHVHMKKKVRLIDPSVYIEKQLVKGSSLSKKIKMMNEAALKKSTEGTYVKVIHR</sequence>
<feature type="domain" description="HD" evidence="1">
    <location>
        <begin position="49"/>
        <end position="151"/>
    </location>
</feature>
<dbReference type="SMART" id="SM00471">
    <property type="entry name" value="HDc"/>
    <property type="match status" value="1"/>
</dbReference>
<name>A0ABT5VG40_9BACI</name>
<proteinExistence type="predicted"/>
<dbReference type="PANTHER" id="PTHR11373">
    <property type="entry name" value="DEOXYNUCLEOSIDE TRIPHOSPHATE TRIPHOSPHOHYDROLASE"/>
    <property type="match status" value="1"/>
</dbReference>
<gene>
    <name evidence="2" type="ORF">N7Z68_13615</name>
</gene>
<dbReference type="InterPro" id="IPR003607">
    <property type="entry name" value="HD/PDEase_dom"/>
</dbReference>
<dbReference type="SUPFAM" id="SSF109604">
    <property type="entry name" value="HD-domain/PDEase-like"/>
    <property type="match status" value="1"/>
</dbReference>
<comment type="caution">
    <text evidence="2">The sequence shown here is derived from an EMBL/GenBank/DDBJ whole genome shotgun (WGS) entry which is preliminary data.</text>
</comment>
<protein>
    <submittedName>
        <fullName evidence="2">HD domain-containing protein</fullName>
    </submittedName>
</protein>
<keyword evidence="3" id="KW-1185">Reference proteome</keyword>
<dbReference type="Gene3D" id="1.10.3210.10">
    <property type="entry name" value="Hypothetical protein af1432"/>
    <property type="match status" value="1"/>
</dbReference>
<dbReference type="Pfam" id="PF01966">
    <property type="entry name" value="HD"/>
    <property type="match status" value="1"/>
</dbReference>